<feature type="region of interest" description="Disordered" evidence="1">
    <location>
        <begin position="25"/>
        <end position="63"/>
    </location>
</feature>
<evidence type="ECO:0000256" key="1">
    <source>
        <dbReference type="SAM" id="MobiDB-lite"/>
    </source>
</evidence>
<dbReference type="PANTHER" id="PTHR33983:SF1">
    <property type="entry name" value="OS07G0185900 PROTEIN"/>
    <property type="match status" value="1"/>
</dbReference>
<dbReference type="EMBL" id="NKXS01003750">
    <property type="protein sequence ID" value="PIN08619.1"/>
    <property type="molecule type" value="Genomic_DNA"/>
</dbReference>
<accession>A0A2G9GTK9</accession>
<protein>
    <submittedName>
        <fullName evidence="2">Uncharacterized protein</fullName>
    </submittedName>
</protein>
<reference evidence="3" key="1">
    <citation type="journal article" date="2018" name="Gigascience">
        <title>Genome assembly of the Pink Ipe (Handroanthus impetiginosus, Bignoniaceae), a highly valued, ecologically keystone Neotropical timber forest tree.</title>
        <authorList>
            <person name="Silva-Junior O.B."/>
            <person name="Grattapaglia D."/>
            <person name="Novaes E."/>
            <person name="Collevatti R.G."/>
        </authorList>
    </citation>
    <scope>NUCLEOTIDE SEQUENCE [LARGE SCALE GENOMIC DNA]</scope>
    <source>
        <strain evidence="3">cv. UFG-1</strain>
    </source>
</reference>
<organism evidence="2 3">
    <name type="scientific">Handroanthus impetiginosus</name>
    <dbReference type="NCBI Taxonomy" id="429701"/>
    <lineage>
        <taxon>Eukaryota</taxon>
        <taxon>Viridiplantae</taxon>
        <taxon>Streptophyta</taxon>
        <taxon>Embryophyta</taxon>
        <taxon>Tracheophyta</taxon>
        <taxon>Spermatophyta</taxon>
        <taxon>Magnoliopsida</taxon>
        <taxon>eudicotyledons</taxon>
        <taxon>Gunneridae</taxon>
        <taxon>Pentapetalae</taxon>
        <taxon>asterids</taxon>
        <taxon>lamiids</taxon>
        <taxon>Lamiales</taxon>
        <taxon>Bignoniaceae</taxon>
        <taxon>Crescentiina</taxon>
        <taxon>Tabebuia alliance</taxon>
        <taxon>Handroanthus</taxon>
    </lineage>
</organism>
<name>A0A2G9GTK9_9LAMI</name>
<evidence type="ECO:0000313" key="3">
    <source>
        <dbReference type="Proteomes" id="UP000231279"/>
    </source>
</evidence>
<evidence type="ECO:0000313" key="2">
    <source>
        <dbReference type="EMBL" id="PIN08619.1"/>
    </source>
</evidence>
<dbReference type="PANTHER" id="PTHR33983">
    <property type="entry name" value="OS07G0185900 PROTEIN"/>
    <property type="match status" value="1"/>
</dbReference>
<comment type="caution">
    <text evidence="2">The sequence shown here is derived from an EMBL/GenBank/DDBJ whole genome shotgun (WGS) entry which is preliminary data.</text>
</comment>
<dbReference type="Proteomes" id="UP000231279">
    <property type="component" value="Unassembled WGS sequence"/>
</dbReference>
<dbReference type="OrthoDB" id="911130at2759"/>
<proteinExistence type="predicted"/>
<dbReference type="STRING" id="429701.A0A2G9GTK9"/>
<sequence>MGKYMDLLEMGLRIARRFHSNCPQTARKYYHPPTGQDDSHHHHQQPDGGATKTGDWIEREENL</sequence>
<keyword evidence="3" id="KW-1185">Reference proteome</keyword>
<dbReference type="AlphaFoldDB" id="A0A2G9GTK9"/>
<gene>
    <name evidence="2" type="ORF">CDL12_18807</name>
</gene>